<dbReference type="CDD" id="cd01097">
    <property type="entry name" value="Tetrahydromethanopterin_reductase"/>
    <property type="match status" value="1"/>
</dbReference>
<evidence type="ECO:0000313" key="3">
    <source>
        <dbReference type="EMBL" id="UGS34000.1"/>
    </source>
</evidence>
<dbReference type="GO" id="GO:0052749">
    <property type="term" value="F:glucose-6-phosphate dehydrogenase (coenzyme F420) activity"/>
    <property type="evidence" value="ECO:0007669"/>
    <property type="project" value="UniProtKB-EC"/>
</dbReference>
<keyword evidence="1 3" id="KW-0560">Oxidoreductase</keyword>
<dbReference type="RefSeq" id="WP_259313689.1">
    <property type="nucleotide sequence ID" value="NZ_CP087164.1"/>
</dbReference>
<dbReference type="SUPFAM" id="SSF51679">
    <property type="entry name" value="Bacterial luciferase-like"/>
    <property type="match status" value="1"/>
</dbReference>
<dbReference type="AlphaFoldDB" id="A0A9E6XTT1"/>
<dbReference type="PANTHER" id="PTHR43244">
    <property type="match status" value="1"/>
</dbReference>
<dbReference type="InterPro" id="IPR050564">
    <property type="entry name" value="F420-G6PD/mer"/>
</dbReference>
<dbReference type="PANTHER" id="PTHR43244:SF1">
    <property type="entry name" value="5,10-METHYLENETETRAHYDROMETHANOPTERIN REDUCTASE"/>
    <property type="match status" value="1"/>
</dbReference>
<dbReference type="EC" id="1.1.98.2" evidence="3"/>
<dbReference type="Proteomes" id="UP001162834">
    <property type="component" value="Chromosome"/>
</dbReference>
<evidence type="ECO:0000256" key="1">
    <source>
        <dbReference type="ARBA" id="ARBA00023002"/>
    </source>
</evidence>
<dbReference type="Pfam" id="PF00296">
    <property type="entry name" value="Bac_luciferase"/>
    <property type="match status" value="1"/>
</dbReference>
<dbReference type="EMBL" id="CP087164">
    <property type="protein sequence ID" value="UGS34000.1"/>
    <property type="molecule type" value="Genomic_DNA"/>
</dbReference>
<name>A0A9E6XTT1_9ACTN</name>
<dbReference type="InterPro" id="IPR036661">
    <property type="entry name" value="Luciferase-like_sf"/>
</dbReference>
<reference evidence="3" key="1">
    <citation type="journal article" date="2022" name="Int. J. Syst. Evol. Microbiol.">
        <title>Pseudomonas aegrilactucae sp. nov. and Pseudomonas morbosilactucae sp. nov., pathogens causing bacterial rot of lettuce in Japan.</title>
        <authorList>
            <person name="Sawada H."/>
            <person name="Fujikawa T."/>
            <person name="Satou M."/>
        </authorList>
    </citation>
    <scope>NUCLEOTIDE SEQUENCE</scope>
    <source>
        <strain evidence="3">0166_1</strain>
    </source>
</reference>
<dbReference type="KEGG" id="sbae:DSM104329_00367"/>
<evidence type="ECO:0000313" key="4">
    <source>
        <dbReference type="Proteomes" id="UP001162834"/>
    </source>
</evidence>
<accession>A0A9E6XTT1</accession>
<evidence type="ECO:0000259" key="2">
    <source>
        <dbReference type="Pfam" id="PF00296"/>
    </source>
</evidence>
<protein>
    <submittedName>
        <fullName evidence="3">F420-dependent glucose-6-phosphate dehydrogenase</fullName>
        <ecNumber evidence="3">1.1.98.2</ecNumber>
    </submittedName>
</protein>
<sequence length="329" mass="35659">MPQYWFAASTEEFTPPQMVEQAQAAEAAGFDGLGASDHFAPWFPDGQASQAWVTLGAIGQVTTKPIGTGVTPIVHHHHPGLVAQAFMSLECLYPGRVFLGAGSGESVNESPLGLDWPPVADQQDRFAAGLEAITRLWDGQTVTMDAGWFALKQAKLWTRAPSRPQLYVSAFGPQAAQIAARYGDGLWTLGDPGQAPEIIDAYREACGREGRDPGEIILQTGIAWASDEAAAISGAARWKPTQLPELYTDDISGQEDMQRRADEQMTDEQFAKEGFIVGSDPEEHVERIREMEQLGATVISLQLIGQADPMGTIRMYGEHVLPALRGVRA</sequence>
<dbReference type="GO" id="GO:0016705">
    <property type="term" value="F:oxidoreductase activity, acting on paired donors, with incorporation or reduction of molecular oxygen"/>
    <property type="evidence" value="ECO:0007669"/>
    <property type="project" value="InterPro"/>
</dbReference>
<organism evidence="3 4">
    <name type="scientific">Capillimicrobium parvum</name>
    <dbReference type="NCBI Taxonomy" id="2884022"/>
    <lineage>
        <taxon>Bacteria</taxon>
        <taxon>Bacillati</taxon>
        <taxon>Actinomycetota</taxon>
        <taxon>Thermoleophilia</taxon>
        <taxon>Solirubrobacterales</taxon>
        <taxon>Capillimicrobiaceae</taxon>
        <taxon>Capillimicrobium</taxon>
    </lineage>
</organism>
<dbReference type="Gene3D" id="3.20.20.30">
    <property type="entry name" value="Luciferase-like domain"/>
    <property type="match status" value="1"/>
</dbReference>
<proteinExistence type="predicted"/>
<feature type="domain" description="Luciferase-like" evidence="2">
    <location>
        <begin position="9"/>
        <end position="297"/>
    </location>
</feature>
<dbReference type="InterPro" id="IPR011251">
    <property type="entry name" value="Luciferase-like_dom"/>
</dbReference>
<gene>
    <name evidence="3" type="primary">fgd1_1</name>
    <name evidence="3" type="ORF">DSM104329_00367</name>
</gene>
<keyword evidence="4" id="KW-1185">Reference proteome</keyword>